<gene>
    <name evidence="3" type="ORF">AB8998_09875</name>
</gene>
<organism evidence="3 4">
    <name type="scientific">Mycobacterium servetii</name>
    <dbReference type="NCBI Taxonomy" id="3237418"/>
    <lineage>
        <taxon>Bacteria</taxon>
        <taxon>Bacillati</taxon>
        <taxon>Actinomycetota</taxon>
        <taxon>Actinomycetes</taxon>
        <taxon>Mycobacteriales</taxon>
        <taxon>Mycobacteriaceae</taxon>
        <taxon>Mycobacterium</taxon>
    </lineage>
</organism>
<protein>
    <recommendedName>
        <fullName evidence="5">Transmembrane protein</fullName>
    </recommendedName>
</protein>
<name>A0ABV4BYC1_9MYCO</name>
<evidence type="ECO:0008006" key="5">
    <source>
        <dbReference type="Google" id="ProtNLM"/>
    </source>
</evidence>
<feature type="region of interest" description="Disordered" evidence="1">
    <location>
        <begin position="54"/>
        <end position="87"/>
    </location>
</feature>
<comment type="caution">
    <text evidence="3">The sequence shown here is derived from an EMBL/GenBank/DDBJ whole genome shotgun (WGS) entry which is preliminary data.</text>
</comment>
<dbReference type="RefSeq" id="WP_369737730.1">
    <property type="nucleotide sequence ID" value="NZ_JBGEDP010000001.1"/>
</dbReference>
<evidence type="ECO:0000313" key="3">
    <source>
        <dbReference type="EMBL" id="MEY8015299.1"/>
    </source>
</evidence>
<keyword evidence="2" id="KW-0812">Transmembrane</keyword>
<keyword evidence="4" id="KW-1185">Reference proteome</keyword>
<keyword evidence="2" id="KW-0472">Membrane</keyword>
<sequence>MTAKAKALVHRLRQIRKTALRAELAVTAAQVLFWTALIAVPAGALLLARRRTRNEPAPWSPPPASVHHAPQQSSTAEDSSDHSNSQG</sequence>
<accession>A0ABV4BYC1</accession>
<evidence type="ECO:0000256" key="2">
    <source>
        <dbReference type="SAM" id="Phobius"/>
    </source>
</evidence>
<evidence type="ECO:0000313" key="4">
    <source>
        <dbReference type="Proteomes" id="UP001564760"/>
    </source>
</evidence>
<feature type="transmembrane region" description="Helical" evidence="2">
    <location>
        <begin position="31"/>
        <end position="48"/>
    </location>
</feature>
<proteinExistence type="predicted"/>
<keyword evidence="2" id="KW-1133">Transmembrane helix</keyword>
<feature type="compositionally biased region" description="Polar residues" evidence="1">
    <location>
        <begin position="70"/>
        <end position="87"/>
    </location>
</feature>
<reference evidence="3 4" key="1">
    <citation type="submission" date="2024-08" db="EMBL/GenBank/DDBJ databases">
        <title>Mycobacterium servetensis sp. nov., a novel rapid-growing mycobacterial species recovered from a human patient in Zaragoza, Spain.</title>
        <authorList>
            <person name="Tristancho-Baro A.I."/>
            <person name="Buenestado-Serrano S."/>
            <person name="Garcia De Viedma D."/>
            <person name="Milagro-Beamonte A."/>
            <person name="Burillo N."/>
            <person name="Sanz S."/>
            <person name="Lopez-Calleja A.I."/>
            <person name="Penas-Utrilla D."/>
            <person name="Guardingo M."/>
            <person name="Garcia M.J."/>
            <person name="Vinuelas-Bayon J."/>
        </authorList>
    </citation>
    <scope>NUCLEOTIDE SEQUENCE [LARGE SCALE GENOMIC DNA]</scope>
    <source>
        <strain evidence="4">HUMS_12744610</strain>
    </source>
</reference>
<dbReference type="EMBL" id="JBGEDP010000001">
    <property type="protein sequence ID" value="MEY8015299.1"/>
    <property type="molecule type" value="Genomic_DNA"/>
</dbReference>
<evidence type="ECO:0000256" key="1">
    <source>
        <dbReference type="SAM" id="MobiDB-lite"/>
    </source>
</evidence>
<dbReference type="Proteomes" id="UP001564760">
    <property type="component" value="Unassembled WGS sequence"/>
</dbReference>